<dbReference type="HOGENOM" id="CLU_3253646_0_0_5"/>
<reference evidence="2" key="1">
    <citation type="journal article" date="2013" name="Stand. Genomic Sci.">
        <title>Genome sequence of the Litoreibacter arenae type strain (DSM 19593(T)), a member of the Roseobacter clade isolated from sea sand.</title>
        <authorList>
            <person name="Riedel T."/>
            <person name="Fiebig A."/>
            <person name="Petersen J."/>
            <person name="Gronow S."/>
            <person name="Kyrpides N.C."/>
            <person name="Goker M."/>
            <person name="Klenk H.P."/>
        </authorList>
    </citation>
    <scope>NUCLEOTIDE SEQUENCE [LARGE SCALE GENOMIC DNA]</scope>
    <source>
        <strain evidence="2">DSM 19593</strain>
    </source>
</reference>
<gene>
    <name evidence="1" type="ORF">thalar_03064</name>
</gene>
<name>S9QBJ1_9RHOB</name>
<keyword evidence="2" id="KW-1185">Reference proteome</keyword>
<organism evidence="1 2">
    <name type="scientific">Litoreibacter arenae DSM 19593</name>
    <dbReference type="NCBI Taxonomy" id="1123360"/>
    <lineage>
        <taxon>Bacteria</taxon>
        <taxon>Pseudomonadati</taxon>
        <taxon>Pseudomonadota</taxon>
        <taxon>Alphaproteobacteria</taxon>
        <taxon>Rhodobacterales</taxon>
        <taxon>Roseobacteraceae</taxon>
        <taxon>Litoreibacter</taxon>
    </lineage>
</organism>
<dbReference type="Proteomes" id="UP000015351">
    <property type="component" value="Unassembled WGS sequence"/>
</dbReference>
<protein>
    <submittedName>
        <fullName evidence="1">Uncharacterized protein</fullName>
    </submittedName>
</protein>
<dbReference type="EMBL" id="AONI01000015">
    <property type="protein sequence ID" value="EPX77342.1"/>
    <property type="molecule type" value="Genomic_DNA"/>
</dbReference>
<evidence type="ECO:0000313" key="1">
    <source>
        <dbReference type="EMBL" id="EPX77342.1"/>
    </source>
</evidence>
<proteinExistence type="predicted"/>
<sequence length="42" mass="4575">MTKNVSKSELITLLCEDLPEEAGFVVVGDDTGSILFSLQFEV</sequence>
<accession>S9QBJ1</accession>
<evidence type="ECO:0000313" key="2">
    <source>
        <dbReference type="Proteomes" id="UP000015351"/>
    </source>
</evidence>
<comment type="caution">
    <text evidence="1">The sequence shown here is derived from an EMBL/GenBank/DDBJ whole genome shotgun (WGS) entry which is preliminary data.</text>
</comment>
<dbReference type="AlphaFoldDB" id="S9QBJ1"/>